<comment type="caution">
    <text evidence="3">The sequence shown here is derived from an EMBL/GenBank/DDBJ whole genome shotgun (WGS) entry which is preliminary data.</text>
</comment>
<keyword evidence="1" id="KW-0472">Membrane</keyword>
<reference evidence="5" key="2">
    <citation type="journal article" date="2019" name="Int. J. Syst. Evol. Microbiol.">
        <title>The Global Catalogue of Microorganisms (GCM) 10K type strain sequencing project: providing services to taxonomists for standard genome sequencing and annotation.</title>
        <authorList>
            <consortium name="The Broad Institute Genomics Platform"/>
            <consortium name="The Broad Institute Genome Sequencing Center for Infectious Disease"/>
            <person name="Wu L."/>
            <person name="Ma J."/>
        </authorList>
    </citation>
    <scope>NUCLEOTIDE SEQUENCE [LARGE SCALE GENOMIC DNA]</scope>
    <source>
        <strain evidence="5">NBRC 107710</strain>
    </source>
</reference>
<feature type="transmembrane region" description="Helical" evidence="1">
    <location>
        <begin position="12"/>
        <end position="28"/>
    </location>
</feature>
<dbReference type="EMBL" id="BSPG01000019">
    <property type="protein sequence ID" value="GLS45206.1"/>
    <property type="molecule type" value="Genomic_DNA"/>
</dbReference>
<evidence type="ECO:0000313" key="3">
    <source>
        <dbReference type="EMBL" id="MBB3901092.1"/>
    </source>
</evidence>
<evidence type="ECO:0000313" key="5">
    <source>
        <dbReference type="Proteomes" id="UP001156881"/>
    </source>
</evidence>
<dbReference type="AlphaFoldDB" id="A0A7W6AD74"/>
<evidence type="ECO:0000313" key="2">
    <source>
        <dbReference type="EMBL" id="GLS45206.1"/>
    </source>
</evidence>
<proteinExistence type="predicted"/>
<dbReference type="InterPro" id="IPR046093">
    <property type="entry name" value="DUF6111"/>
</dbReference>
<gene>
    <name evidence="2" type="ORF">GCM10007884_31950</name>
    <name evidence="3" type="ORF">GGR33_000572</name>
</gene>
<feature type="transmembrane region" description="Helical" evidence="1">
    <location>
        <begin position="40"/>
        <end position="62"/>
    </location>
</feature>
<organism evidence="3 4">
    <name type="scientific">Methylobacterium brachythecii</name>
    <dbReference type="NCBI Taxonomy" id="1176177"/>
    <lineage>
        <taxon>Bacteria</taxon>
        <taxon>Pseudomonadati</taxon>
        <taxon>Pseudomonadota</taxon>
        <taxon>Alphaproteobacteria</taxon>
        <taxon>Hyphomicrobiales</taxon>
        <taxon>Methylobacteriaceae</taxon>
        <taxon>Methylobacterium</taxon>
    </lineage>
</organism>
<keyword evidence="5" id="KW-1185">Reference proteome</keyword>
<keyword evidence="1" id="KW-0812">Transmembrane</keyword>
<reference evidence="2" key="1">
    <citation type="journal article" date="2014" name="Int. J. Syst. Evol. Microbiol.">
        <title>Complete genome of a new Firmicutes species belonging to the dominant human colonic microbiota ('Ruminococcus bicirculans') reveals two chromosomes and a selective capacity to utilize plant glucans.</title>
        <authorList>
            <consortium name="NISC Comparative Sequencing Program"/>
            <person name="Wegmann U."/>
            <person name="Louis P."/>
            <person name="Goesmann A."/>
            <person name="Henrissat B."/>
            <person name="Duncan S.H."/>
            <person name="Flint H.J."/>
        </authorList>
    </citation>
    <scope>NUCLEOTIDE SEQUENCE</scope>
    <source>
        <strain evidence="2">NBRC 107710</strain>
    </source>
</reference>
<dbReference type="Pfam" id="PF19606">
    <property type="entry name" value="DUF6111"/>
    <property type="match status" value="1"/>
</dbReference>
<accession>A0A7W6AD74</accession>
<reference evidence="3 4" key="3">
    <citation type="submission" date="2020-08" db="EMBL/GenBank/DDBJ databases">
        <title>Genomic Encyclopedia of Type Strains, Phase IV (KMG-IV): sequencing the most valuable type-strain genomes for metagenomic binning, comparative biology and taxonomic classification.</title>
        <authorList>
            <person name="Goeker M."/>
        </authorList>
    </citation>
    <scope>NUCLEOTIDE SEQUENCE [LARGE SCALE GENOMIC DNA]</scope>
    <source>
        <strain evidence="3 4">DSM 24105</strain>
    </source>
</reference>
<evidence type="ECO:0000313" key="4">
    <source>
        <dbReference type="Proteomes" id="UP000517759"/>
    </source>
</evidence>
<evidence type="ECO:0000256" key="1">
    <source>
        <dbReference type="SAM" id="Phobius"/>
    </source>
</evidence>
<dbReference type="RefSeq" id="WP_183501850.1">
    <property type="nucleotide sequence ID" value="NZ_BSPG01000019.1"/>
</dbReference>
<dbReference type="Proteomes" id="UP000517759">
    <property type="component" value="Unassembled WGS sequence"/>
</dbReference>
<dbReference type="EMBL" id="JACIDN010000001">
    <property type="protein sequence ID" value="MBB3901092.1"/>
    <property type="molecule type" value="Genomic_DNA"/>
</dbReference>
<name>A0A7W6AD74_9HYPH</name>
<dbReference type="PROSITE" id="PS51257">
    <property type="entry name" value="PROKAR_LIPOPROTEIN"/>
    <property type="match status" value="1"/>
</dbReference>
<dbReference type="Proteomes" id="UP001156881">
    <property type="component" value="Unassembled WGS sequence"/>
</dbReference>
<keyword evidence="1" id="KW-1133">Transmembrane helix</keyword>
<reference evidence="2" key="4">
    <citation type="submission" date="2023-01" db="EMBL/GenBank/DDBJ databases">
        <title>Draft genome sequence of Methylobacterium brachythecii strain NBRC 107710.</title>
        <authorList>
            <person name="Sun Q."/>
            <person name="Mori K."/>
        </authorList>
    </citation>
    <scope>NUCLEOTIDE SEQUENCE</scope>
    <source>
        <strain evidence="2">NBRC 107710</strain>
    </source>
</reference>
<sequence length="85" mass="9735">MLRWIIEEVPLFAIPFIAFACFLVLMRRNPLQAEHWEEHWLRLVFAGAAVVVASLVLTGLFAPRHPDGYVPPHMENGRIVPGQFK</sequence>
<protein>
    <submittedName>
        <fullName evidence="3">ABC-type sulfate transport system permease subunit</fullName>
    </submittedName>
</protein>